<dbReference type="InterPro" id="IPR052042">
    <property type="entry name" value="Tail_sheath_structural"/>
</dbReference>
<dbReference type="Proteomes" id="UP000223913">
    <property type="component" value="Unassembled WGS sequence"/>
</dbReference>
<dbReference type="PANTHER" id="PTHR35861">
    <property type="match status" value="1"/>
</dbReference>
<sequence>MPSTYRTPGVYVEEIAKFPPSIAPVATAIPAFISYTQKATRINAGDLHLVPTPVSSMLEYDKFFGGAPNRLINAIHLDANNAFEKADISSNYHSYDSLRSYFQNGGGRCYIISIGKYEDNQNKRVDYLAGLAALRKKDEPTLIVLPDAVGISPGTDLYEVQSQALLQCGELKDRFCILDCRERSSDPSFDWIAGHAEFRDMIGMSNLKYGAAYTPHLLVNVDIPVTYDLIKDKIFRGGVQLTLPNLTNDGNILTNVLPGLSALSEDRADYFSPGLNSLKGSELSVELAFRVLVDTFKTTNDDANFAAIIGKMYQILEVVDTWAANVTFTSLKNDILNLIDAGQPLYEALDLLVKYEKGAESELQNEPAGTYTYYTNPPTITTTQWGNIDISIIPPEPTIYSGGSDDEERRTKALPYLEQLFVQITAGLNTILQYAAAYEKELNHTLYNDHVVYKNLVDSLREQLYQQPPSGAVAGIYARVDNERGVWKSPANVSMLGVKGLTEVIDLPIQDGLNVDPLAGKSINAIRAFTGKGILVWGGRTLAGNDNEWRYISVRRFFNMAEESIKKATESFVFEPNDANTWVRVRAMIENFLILQWRAGALAGSKPEQAFYVHVGIPHTMTAQDVLEGRMIVEIGMAVVRPAEFIILRFSHKMQES</sequence>
<comment type="caution">
    <text evidence="3">The sequence shown here is derived from an EMBL/GenBank/DDBJ whole genome shotgun (WGS) entry which is preliminary data.</text>
</comment>
<dbReference type="AlphaFoldDB" id="A0A2D0MYE1"/>
<dbReference type="InterPro" id="IPR020287">
    <property type="entry name" value="Tail_sheath_C"/>
</dbReference>
<dbReference type="RefSeq" id="WP_099155322.1">
    <property type="nucleotide sequence ID" value="NZ_PDUD01000058.1"/>
</dbReference>
<dbReference type="PANTHER" id="PTHR35861:SF1">
    <property type="entry name" value="PHAGE TAIL SHEATH PROTEIN"/>
    <property type="match status" value="1"/>
</dbReference>
<evidence type="ECO:0000313" key="3">
    <source>
        <dbReference type="EMBL" id="PHN01265.1"/>
    </source>
</evidence>
<dbReference type="OrthoDB" id="9767864at2"/>
<accession>A0A2D0MYE1</accession>
<proteinExistence type="inferred from homology"/>
<dbReference type="Pfam" id="PF17482">
    <property type="entry name" value="Phage_sheath_1C"/>
    <property type="match status" value="1"/>
</dbReference>
<name>A0A2D0MYE1_FLAN2</name>
<keyword evidence="4" id="KW-1185">Reference proteome</keyword>
<dbReference type="EMBL" id="PDUD01000058">
    <property type="protein sequence ID" value="PHN01265.1"/>
    <property type="molecule type" value="Genomic_DNA"/>
</dbReference>
<comment type="similarity">
    <text evidence="1">Belongs to the myoviridae tail sheath protein family.</text>
</comment>
<evidence type="ECO:0000256" key="1">
    <source>
        <dbReference type="ARBA" id="ARBA00008005"/>
    </source>
</evidence>
<protein>
    <submittedName>
        <fullName evidence="3">Phage tail protein</fullName>
    </submittedName>
</protein>
<feature type="domain" description="Tail sheath protein C-terminal" evidence="2">
    <location>
        <begin position="546"/>
        <end position="650"/>
    </location>
</feature>
<gene>
    <name evidence="3" type="ORF">CRP01_37945</name>
</gene>
<evidence type="ECO:0000259" key="2">
    <source>
        <dbReference type="Pfam" id="PF17482"/>
    </source>
</evidence>
<organism evidence="3 4">
    <name type="scientific">Flavilitoribacter nigricans (strain ATCC 23147 / DSM 23189 / NBRC 102662 / NCIMB 1420 / SS-2)</name>
    <name type="common">Lewinella nigricans</name>
    <dbReference type="NCBI Taxonomy" id="1122177"/>
    <lineage>
        <taxon>Bacteria</taxon>
        <taxon>Pseudomonadati</taxon>
        <taxon>Bacteroidota</taxon>
        <taxon>Saprospiria</taxon>
        <taxon>Saprospirales</taxon>
        <taxon>Lewinellaceae</taxon>
        <taxon>Flavilitoribacter</taxon>
    </lineage>
</organism>
<dbReference type="Gene3D" id="3.40.50.11780">
    <property type="match status" value="2"/>
</dbReference>
<evidence type="ECO:0000313" key="4">
    <source>
        <dbReference type="Proteomes" id="UP000223913"/>
    </source>
</evidence>
<reference evidence="3 4" key="1">
    <citation type="submission" date="2017-10" db="EMBL/GenBank/DDBJ databases">
        <title>The draft genome sequence of Lewinella nigricans NBRC 102662.</title>
        <authorList>
            <person name="Wang K."/>
        </authorList>
    </citation>
    <scope>NUCLEOTIDE SEQUENCE [LARGE SCALE GENOMIC DNA]</scope>
    <source>
        <strain evidence="3 4">NBRC 102662</strain>
    </source>
</reference>